<sequence>MVTGCSHAGIINILRHCLKKEERLEGVIGGLHLVEASEDRIEKTVSALGEFSPSLVAAGHCTGFRAQWALYGAFRERFATMGSGTVFCFYGQTEKGDKSE</sequence>
<gene>
    <name evidence="1" type="ORF">SDC9_67056</name>
</gene>
<dbReference type="GO" id="GO:0016740">
    <property type="term" value="F:transferase activity"/>
    <property type="evidence" value="ECO:0007669"/>
    <property type="project" value="TreeGrafter"/>
</dbReference>
<evidence type="ECO:0000313" key="1">
    <source>
        <dbReference type="EMBL" id="MPM20621.1"/>
    </source>
</evidence>
<dbReference type="PANTHER" id="PTHR13754">
    <property type="entry name" value="METALLO-BETA-LACTAMASE SUPERFAMILY PROTEIN"/>
    <property type="match status" value="1"/>
</dbReference>
<organism evidence="1">
    <name type="scientific">bioreactor metagenome</name>
    <dbReference type="NCBI Taxonomy" id="1076179"/>
    <lineage>
        <taxon>unclassified sequences</taxon>
        <taxon>metagenomes</taxon>
        <taxon>ecological metagenomes</taxon>
    </lineage>
</organism>
<comment type="caution">
    <text evidence="1">The sequence shown here is derived from an EMBL/GenBank/DDBJ whole genome shotgun (WGS) entry which is preliminary data.</text>
</comment>
<dbReference type="InterPro" id="IPR036866">
    <property type="entry name" value="RibonucZ/Hydroxyglut_hydro"/>
</dbReference>
<reference evidence="1" key="1">
    <citation type="submission" date="2019-08" db="EMBL/GenBank/DDBJ databases">
        <authorList>
            <person name="Kucharzyk K."/>
            <person name="Murdoch R.W."/>
            <person name="Higgins S."/>
            <person name="Loffler F."/>
        </authorList>
    </citation>
    <scope>NUCLEOTIDE SEQUENCE</scope>
</reference>
<evidence type="ECO:0008006" key="2">
    <source>
        <dbReference type="Google" id="ProtNLM"/>
    </source>
</evidence>
<name>A0A644XY85_9ZZZZ</name>
<accession>A0A644XY85</accession>
<dbReference type="Gene3D" id="3.60.15.10">
    <property type="entry name" value="Ribonuclease Z/Hydroxyacylglutathione hydrolase-like"/>
    <property type="match status" value="1"/>
</dbReference>
<protein>
    <recommendedName>
        <fullName evidence="2">Metallo-beta-lactamase domain-containing protein</fullName>
    </recommendedName>
</protein>
<dbReference type="SUPFAM" id="SSF56281">
    <property type="entry name" value="Metallo-hydrolase/oxidoreductase"/>
    <property type="match status" value="1"/>
</dbReference>
<dbReference type="PANTHER" id="PTHR13754:SF13">
    <property type="entry name" value="METALLO-BETA-LACTAMASE SUPERFAMILY PROTEIN (AFU_ORTHOLOGUE AFUA_3G07630)"/>
    <property type="match status" value="1"/>
</dbReference>
<proteinExistence type="predicted"/>
<dbReference type="InterPro" id="IPR052926">
    <property type="entry name" value="Metallo-beta-lactamase_dom"/>
</dbReference>
<dbReference type="EMBL" id="VSSQ01003424">
    <property type="protein sequence ID" value="MPM20621.1"/>
    <property type="molecule type" value="Genomic_DNA"/>
</dbReference>
<dbReference type="AlphaFoldDB" id="A0A644XY85"/>